<evidence type="ECO:0000313" key="3">
    <source>
        <dbReference type="EMBL" id="AZG12796.1"/>
    </source>
</evidence>
<protein>
    <submittedName>
        <fullName evidence="3">DUF1775 domain-containing protein</fullName>
    </submittedName>
</protein>
<proteinExistence type="predicted"/>
<dbReference type="AlphaFoldDB" id="A0A3G8GX17"/>
<sequence length="175" mass="19048">MIFRTFIALLLAAAASLASAHIVFEQKQASAGSYFKGVLLVGHGCQGSATKAITVTVPDGVQGARPQPKPGWQLDVQRARLAKPYTSHGRTIEDDVRTIRWSGNTLSDQHFDEFQLLMKLPEQAGKLYFPVVQECENGRSEWTQIPAEGQNPRELKSPAPALELVAPAGHAGHNH</sequence>
<dbReference type="InterPro" id="IPR012533">
    <property type="entry name" value="YcnI-copper_dom"/>
</dbReference>
<dbReference type="EMBL" id="CP033969">
    <property type="protein sequence ID" value="AZG12796.1"/>
    <property type="molecule type" value="Genomic_DNA"/>
</dbReference>
<name>A0A3G8GX17_9BURK</name>
<evidence type="ECO:0000259" key="2">
    <source>
        <dbReference type="Pfam" id="PF07987"/>
    </source>
</evidence>
<dbReference type="Proteomes" id="UP000270411">
    <property type="component" value="Chromosome 1"/>
</dbReference>
<dbReference type="OrthoDB" id="9796962at2"/>
<organism evidence="3 4">
    <name type="scientific">Cupriavidus pauculus</name>
    <dbReference type="NCBI Taxonomy" id="82633"/>
    <lineage>
        <taxon>Bacteria</taxon>
        <taxon>Pseudomonadati</taxon>
        <taxon>Pseudomonadota</taxon>
        <taxon>Betaproteobacteria</taxon>
        <taxon>Burkholderiales</taxon>
        <taxon>Burkholderiaceae</taxon>
        <taxon>Cupriavidus</taxon>
    </lineage>
</organism>
<feature type="chain" id="PRO_5018245315" evidence="1">
    <location>
        <begin position="21"/>
        <end position="175"/>
    </location>
</feature>
<feature type="domain" description="YncI copper-binding" evidence="2">
    <location>
        <begin position="21"/>
        <end position="164"/>
    </location>
</feature>
<dbReference type="KEGG" id="cpau:EHF44_04735"/>
<reference evidence="4" key="1">
    <citation type="submission" date="2018-11" db="EMBL/GenBank/DDBJ databases">
        <title>FDA dAtabase for Regulatory Grade micrObial Sequences (FDA-ARGOS): Supporting development and validation of Infectious Disease Dx tests.</title>
        <authorList>
            <person name="Goldberg B."/>
            <person name="Campos J."/>
            <person name="Tallon L."/>
            <person name="Sadzewicz L."/>
            <person name="Zhao X."/>
            <person name="Vavikolanu K."/>
            <person name="Mehta A."/>
            <person name="Aluvathingal J."/>
            <person name="Nadendla S."/>
            <person name="Geyer C."/>
            <person name="Nandy P."/>
            <person name="Yan Y."/>
            <person name="Sichtig H."/>
        </authorList>
    </citation>
    <scope>NUCLEOTIDE SEQUENCE [LARGE SCALE GENOMIC DNA]</scope>
    <source>
        <strain evidence="4">FDAARGOS_614</strain>
    </source>
</reference>
<evidence type="ECO:0000313" key="4">
    <source>
        <dbReference type="Proteomes" id="UP000270411"/>
    </source>
</evidence>
<dbReference type="RefSeq" id="WP_124682684.1">
    <property type="nucleotide sequence ID" value="NZ_CP033969.1"/>
</dbReference>
<dbReference type="InterPro" id="IPR038507">
    <property type="entry name" value="YcnI-like_sf"/>
</dbReference>
<gene>
    <name evidence="3" type="ORF">EHF44_04735</name>
</gene>
<keyword evidence="1" id="KW-0732">Signal</keyword>
<dbReference type="Pfam" id="PF07987">
    <property type="entry name" value="DUF1775"/>
    <property type="match status" value="1"/>
</dbReference>
<feature type="signal peptide" evidence="1">
    <location>
        <begin position="1"/>
        <end position="20"/>
    </location>
</feature>
<accession>A0A3G8GX17</accession>
<dbReference type="CDD" id="cd08545">
    <property type="entry name" value="YcnI_like"/>
    <property type="match status" value="1"/>
</dbReference>
<dbReference type="Gene3D" id="2.60.40.2230">
    <property type="entry name" value="Uncharacterised protein YcnI-like PF07987, DUF1775"/>
    <property type="match status" value="1"/>
</dbReference>
<evidence type="ECO:0000256" key="1">
    <source>
        <dbReference type="SAM" id="SignalP"/>
    </source>
</evidence>